<dbReference type="GeneID" id="28734754"/>
<feature type="compositionally biased region" description="Acidic residues" evidence="1">
    <location>
        <begin position="240"/>
        <end position="250"/>
    </location>
</feature>
<feature type="compositionally biased region" description="Basic and acidic residues" evidence="1">
    <location>
        <begin position="481"/>
        <end position="492"/>
    </location>
</feature>
<organism evidence="2 3">
    <name type="scientific">Cyphellophora attinorum</name>
    <dbReference type="NCBI Taxonomy" id="1664694"/>
    <lineage>
        <taxon>Eukaryota</taxon>
        <taxon>Fungi</taxon>
        <taxon>Dikarya</taxon>
        <taxon>Ascomycota</taxon>
        <taxon>Pezizomycotina</taxon>
        <taxon>Eurotiomycetes</taxon>
        <taxon>Chaetothyriomycetidae</taxon>
        <taxon>Chaetothyriales</taxon>
        <taxon>Cyphellophoraceae</taxon>
        <taxon>Cyphellophora</taxon>
    </lineage>
</organism>
<sequence>MPPTEPRAAMDQADTRTRQLPPQEMVHIRKLYLDKRFKNCINACDELLAKSERSPSSSSIIGGLANAELHQVHRAFLIYHQAISHECMGIAAHKFSQNKIKYLNSAKSQFEQALSVLPQPFASERDGSYQTPMPRSPDEPKDNASDDEKPIGLGLTPVPLHDIRTTPAVRISDATRSPSEESFDSATSGTSVSVTFTIPDFNKYSPRNSMPYLQLSTGGSLSKDLHESRPFVQGQNLDDFFSDSEDDDDKEGERVASWLPRSMRSLNLAAHTIESDSEDEETESAACEAGVGEETPVSAAINSLQADMFNDSSPTKSLSASQSSRCMLREELEPAPLFNKSLKLPKITFEPPALRSEVPRPLPRTPRAQFALNDIQSARKTAVQTLISKFEGTLPSPITPSSWTTATPLATMSTQAFAPTPITPRFDMIRSAFEPHQTQSHLRAYLTSRSLAHYNNSLADFRTCLQSAVEAVEEALEAAHEVQQKREDEKRASSVHVNDNSLPKNRLASMWLLSTPGRNPKSAGTTATGSAPPVTIVDRSERPRDRKAMPLRNGVQESVQKRAERLERLRSNGFKVRKESHGWKGEEHYECFRRRVEMDLGS</sequence>
<proteinExistence type="predicted"/>
<feature type="region of interest" description="Disordered" evidence="1">
    <location>
        <begin position="481"/>
        <end position="500"/>
    </location>
</feature>
<name>A0A0N1HH18_9EURO</name>
<feature type="compositionally biased region" description="Basic and acidic residues" evidence="1">
    <location>
        <begin position="136"/>
        <end position="150"/>
    </location>
</feature>
<gene>
    <name evidence="2" type="ORF">AB675_2869</name>
</gene>
<dbReference type="AlphaFoldDB" id="A0A0N1HH18"/>
<dbReference type="RefSeq" id="XP_018005067.1">
    <property type="nucleotide sequence ID" value="XM_018142874.1"/>
</dbReference>
<dbReference type="Proteomes" id="UP000038010">
    <property type="component" value="Unassembled WGS sequence"/>
</dbReference>
<dbReference type="OrthoDB" id="3641178at2759"/>
<dbReference type="VEuPathDB" id="FungiDB:AB675_2869"/>
<feature type="region of interest" description="Disordered" evidence="1">
    <location>
        <begin position="233"/>
        <end position="253"/>
    </location>
</feature>
<evidence type="ECO:0000313" key="2">
    <source>
        <dbReference type="EMBL" id="KPI45104.1"/>
    </source>
</evidence>
<feature type="region of interest" description="Disordered" evidence="1">
    <location>
        <begin position="514"/>
        <end position="536"/>
    </location>
</feature>
<reference evidence="2 3" key="1">
    <citation type="submission" date="2015-06" db="EMBL/GenBank/DDBJ databases">
        <title>Draft genome of the ant-associated black yeast Phialophora attae CBS 131958.</title>
        <authorList>
            <person name="Moreno L.F."/>
            <person name="Stielow B.J."/>
            <person name="de Hoog S."/>
            <person name="Vicente V.A."/>
            <person name="Weiss V.A."/>
            <person name="de Vries M."/>
            <person name="Cruz L.M."/>
            <person name="Souza E.M."/>
        </authorList>
    </citation>
    <scope>NUCLEOTIDE SEQUENCE [LARGE SCALE GENOMIC DNA]</scope>
    <source>
        <strain evidence="2 3">CBS 131958</strain>
    </source>
</reference>
<evidence type="ECO:0000313" key="3">
    <source>
        <dbReference type="Proteomes" id="UP000038010"/>
    </source>
</evidence>
<dbReference type="EMBL" id="LFJN01000002">
    <property type="protein sequence ID" value="KPI45104.1"/>
    <property type="molecule type" value="Genomic_DNA"/>
</dbReference>
<feature type="region of interest" description="Disordered" evidence="1">
    <location>
        <begin position="122"/>
        <end position="189"/>
    </location>
</feature>
<comment type="caution">
    <text evidence="2">The sequence shown here is derived from an EMBL/GenBank/DDBJ whole genome shotgun (WGS) entry which is preliminary data.</text>
</comment>
<protein>
    <submittedName>
        <fullName evidence="2">Uncharacterized protein</fullName>
    </submittedName>
</protein>
<keyword evidence="3" id="KW-1185">Reference proteome</keyword>
<evidence type="ECO:0000256" key="1">
    <source>
        <dbReference type="SAM" id="MobiDB-lite"/>
    </source>
</evidence>
<accession>A0A0N1HH18</accession>